<dbReference type="InterPro" id="IPR034144">
    <property type="entry name" value="TOPRIM_TopoIII"/>
</dbReference>
<dbReference type="Gene3D" id="3.40.50.140">
    <property type="match status" value="1"/>
</dbReference>
<dbReference type="SMART" id="SM00493">
    <property type="entry name" value="TOPRIM"/>
    <property type="match status" value="1"/>
</dbReference>
<dbReference type="GO" id="GO:0003917">
    <property type="term" value="F:DNA topoisomerase type I (single strand cut, ATP-independent) activity"/>
    <property type="evidence" value="ECO:0007669"/>
    <property type="project" value="UniProtKB-EC"/>
</dbReference>
<organism evidence="2 3">
    <name type="scientific">Variovorax ginsengisoli</name>
    <dbReference type="NCBI Taxonomy" id="363844"/>
    <lineage>
        <taxon>Bacteria</taxon>
        <taxon>Pseudomonadati</taxon>
        <taxon>Pseudomonadota</taxon>
        <taxon>Betaproteobacteria</taxon>
        <taxon>Burkholderiales</taxon>
        <taxon>Comamonadaceae</taxon>
        <taxon>Variovorax</taxon>
    </lineage>
</organism>
<gene>
    <name evidence="2" type="ORF">J2W36_004701</name>
</gene>
<proteinExistence type="predicted"/>
<sequence length="164" mass="18402">MSRLFIAEKPSVATELAQLLGVTRRERGFFVCGDDFVSSCFGHLYEMPKPEYYNASYREWSFATLPIVPPAWVVLPKDDARDRIKLLTQLMREVSVVVNAGDPDNEGQLLVDEVIEHAKFRGQVLRFWSSAQDPASLHAAMENLRDNRDFAGMRDAADAVGPIG</sequence>
<comment type="caution">
    <text evidence="2">The sequence shown here is derived from an EMBL/GenBank/DDBJ whole genome shotgun (WGS) entry which is preliminary data.</text>
</comment>
<name>A0ABT9SDJ2_9BURK</name>
<dbReference type="PANTHER" id="PTHR11390">
    <property type="entry name" value="PROKARYOTIC DNA TOPOISOMERASE"/>
    <property type="match status" value="1"/>
</dbReference>
<reference evidence="2 3" key="1">
    <citation type="submission" date="2023-07" db="EMBL/GenBank/DDBJ databases">
        <title>Sorghum-associated microbial communities from plants grown in Nebraska, USA.</title>
        <authorList>
            <person name="Schachtman D."/>
        </authorList>
    </citation>
    <scope>NUCLEOTIDE SEQUENCE [LARGE SCALE GENOMIC DNA]</scope>
    <source>
        <strain evidence="2 3">DS1607</strain>
    </source>
</reference>
<dbReference type="SUPFAM" id="SSF56712">
    <property type="entry name" value="Prokaryotic type I DNA topoisomerase"/>
    <property type="match status" value="1"/>
</dbReference>
<dbReference type="InterPro" id="IPR000380">
    <property type="entry name" value="Topo_IA"/>
</dbReference>
<protein>
    <submittedName>
        <fullName evidence="2">DNA topoisomerase-3</fullName>
        <ecNumber evidence="2">5.6.2.1</ecNumber>
    </submittedName>
</protein>
<keyword evidence="3" id="KW-1185">Reference proteome</keyword>
<dbReference type="Proteomes" id="UP001226867">
    <property type="component" value="Unassembled WGS sequence"/>
</dbReference>
<dbReference type="Pfam" id="PF01751">
    <property type="entry name" value="Toprim"/>
    <property type="match status" value="1"/>
</dbReference>
<feature type="domain" description="Toprim" evidence="1">
    <location>
        <begin position="2"/>
        <end position="123"/>
    </location>
</feature>
<dbReference type="InterPro" id="IPR023405">
    <property type="entry name" value="Topo_IA_core_domain"/>
</dbReference>
<evidence type="ECO:0000259" key="1">
    <source>
        <dbReference type="SMART" id="SM00493"/>
    </source>
</evidence>
<dbReference type="RefSeq" id="WP_307692170.1">
    <property type="nucleotide sequence ID" value="NZ_JAUSRO010000018.1"/>
</dbReference>
<dbReference type="CDD" id="cd03362">
    <property type="entry name" value="TOPRIM_TopoIA_TopoIII"/>
    <property type="match status" value="1"/>
</dbReference>
<dbReference type="EC" id="5.6.2.1" evidence="2"/>
<dbReference type="PANTHER" id="PTHR11390:SF21">
    <property type="entry name" value="DNA TOPOISOMERASE 3-ALPHA"/>
    <property type="match status" value="1"/>
</dbReference>
<evidence type="ECO:0000313" key="3">
    <source>
        <dbReference type="Proteomes" id="UP001226867"/>
    </source>
</evidence>
<accession>A0ABT9SDJ2</accession>
<dbReference type="InterPro" id="IPR006171">
    <property type="entry name" value="TOPRIM_dom"/>
</dbReference>
<keyword evidence="2" id="KW-0413">Isomerase</keyword>
<evidence type="ECO:0000313" key="2">
    <source>
        <dbReference type="EMBL" id="MDP9902424.1"/>
    </source>
</evidence>
<dbReference type="EMBL" id="JAUSRO010000018">
    <property type="protein sequence ID" value="MDP9902424.1"/>
    <property type="molecule type" value="Genomic_DNA"/>
</dbReference>